<evidence type="ECO:0000256" key="2">
    <source>
        <dbReference type="ARBA" id="ARBA00023015"/>
    </source>
</evidence>
<dbReference type="SUPFAM" id="SSF88659">
    <property type="entry name" value="Sigma3 and sigma4 domains of RNA polymerase sigma factors"/>
    <property type="match status" value="1"/>
</dbReference>
<dbReference type="GO" id="GO:0003677">
    <property type="term" value="F:DNA binding"/>
    <property type="evidence" value="ECO:0007669"/>
    <property type="project" value="UniProtKB-KW"/>
</dbReference>
<dbReference type="Proteomes" id="UP000267289">
    <property type="component" value="Unassembled WGS sequence"/>
</dbReference>
<name>A0A498PQ53_9MYCO</name>
<dbReference type="PANTHER" id="PTHR43133">
    <property type="entry name" value="RNA POLYMERASE ECF-TYPE SIGMA FACTO"/>
    <property type="match status" value="1"/>
</dbReference>
<evidence type="ECO:0000256" key="3">
    <source>
        <dbReference type="ARBA" id="ARBA00023082"/>
    </source>
</evidence>
<accession>A0A498PQ53</accession>
<protein>
    <submittedName>
        <fullName evidence="8">ECF RNA polymerase sigma factor SigK</fullName>
    </submittedName>
</protein>
<keyword evidence="3" id="KW-0731">Sigma factor</keyword>
<dbReference type="Pfam" id="PF04545">
    <property type="entry name" value="Sigma70_r4"/>
    <property type="match status" value="1"/>
</dbReference>
<dbReference type="GO" id="GO:0006352">
    <property type="term" value="P:DNA-templated transcription initiation"/>
    <property type="evidence" value="ECO:0007669"/>
    <property type="project" value="InterPro"/>
</dbReference>
<keyword evidence="5" id="KW-0804">Transcription</keyword>
<dbReference type="GO" id="GO:0016987">
    <property type="term" value="F:sigma factor activity"/>
    <property type="evidence" value="ECO:0007669"/>
    <property type="project" value="UniProtKB-KW"/>
</dbReference>
<keyword evidence="4" id="KW-0238">DNA-binding</keyword>
<proteinExistence type="inferred from homology"/>
<dbReference type="EMBL" id="UPHQ01000022">
    <property type="protein sequence ID" value="VBA34443.1"/>
    <property type="molecule type" value="Genomic_DNA"/>
</dbReference>
<evidence type="ECO:0000313" key="8">
    <source>
        <dbReference type="EMBL" id="VBA34443.1"/>
    </source>
</evidence>
<dbReference type="InterPro" id="IPR039425">
    <property type="entry name" value="RNA_pol_sigma-70-like"/>
</dbReference>
<dbReference type="AlphaFoldDB" id="A0A498PQ53"/>
<evidence type="ECO:0000313" key="9">
    <source>
        <dbReference type="Proteomes" id="UP000267289"/>
    </source>
</evidence>
<dbReference type="PANTHER" id="PTHR43133:SF66">
    <property type="entry name" value="ECF RNA POLYMERASE SIGMA FACTOR SIGK"/>
    <property type="match status" value="1"/>
</dbReference>
<evidence type="ECO:0000256" key="4">
    <source>
        <dbReference type="ARBA" id="ARBA00023125"/>
    </source>
</evidence>
<dbReference type="InterPro" id="IPR007630">
    <property type="entry name" value="RNA_pol_sigma70_r4"/>
</dbReference>
<dbReference type="NCBIfam" id="NF007228">
    <property type="entry name" value="PRK09646.1"/>
    <property type="match status" value="1"/>
</dbReference>
<dbReference type="InterPro" id="IPR007627">
    <property type="entry name" value="RNA_pol_sigma70_r2"/>
</dbReference>
<dbReference type="Pfam" id="PF04542">
    <property type="entry name" value="Sigma70_r2"/>
    <property type="match status" value="1"/>
</dbReference>
<evidence type="ECO:0000259" key="6">
    <source>
        <dbReference type="Pfam" id="PF04542"/>
    </source>
</evidence>
<keyword evidence="9" id="KW-1185">Reference proteome</keyword>
<dbReference type="NCBIfam" id="TIGR02937">
    <property type="entry name" value="sigma70-ECF"/>
    <property type="match status" value="1"/>
</dbReference>
<reference evidence="8 9" key="1">
    <citation type="submission" date="2018-09" db="EMBL/GenBank/DDBJ databases">
        <authorList>
            <person name="Tagini F."/>
        </authorList>
    </citation>
    <scope>NUCLEOTIDE SEQUENCE [LARGE SCALE GENOMIC DNA]</scope>
    <source>
        <strain evidence="8 9">MK13</strain>
    </source>
</reference>
<feature type="domain" description="RNA polymerase sigma-70 region 2" evidence="6">
    <location>
        <begin position="46"/>
        <end position="112"/>
    </location>
</feature>
<gene>
    <name evidence="8" type="primary">sigK</name>
    <name evidence="8" type="ORF">LAUMK13_00489</name>
</gene>
<feature type="domain" description="RNA polymerase sigma-70 region 4" evidence="7">
    <location>
        <begin position="149"/>
        <end position="197"/>
    </location>
</feature>
<dbReference type="Gene3D" id="1.10.1740.10">
    <property type="match status" value="1"/>
</dbReference>
<organism evidence="8 9">
    <name type="scientific">Mycobacterium innocens</name>
    <dbReference type="NCBI Taxonomy" id="2341083"/>
    <lineage>
        <taxon>Bacteria</taxon>
        <taxon>Bacillati</taxon>
        <taxon>Actinomycetota</taxon>
        <taxon>Actinomycetes</taxon>
        <taxon>Mycobacteriales</taxon>
        <taxon>Mycobacteriaceae</taxon>
        <taxon>Mycobacterium</taxon>
    </lineage>
</organism>
<evidence type="ECO:0000256" key="1">
    <source>
        <dbReference type="ARBA" id="ARBA00010641"/>
    </source>
</evidence>
<sequence>MTGLAISVLPDDRLPSMTGPPRLSSDLSALLHQIARGDRNAFATFYDHTKTRVYGLVARVLRDPGYSEETTQEIYLEVWRTASEYDAVKGSPLAWLLTMAHRRAIDRVRAEQAGSQRESRYGVANIDPASDVVADSAIAGDERRRVAACLGGLTDAQRECIELAYYGGLTYAEVSHRLATNLSTIKSRMRDALRGLRNCLGMS</sequence>
<keyword evidence="2" id="KW-0805">Transcription regulation</keyword>
<dbReference type="InterPro" id="IPR014284">
    <property type="entry name" value="RNA_pol_sigma-70_dom"/>
</dbReference>
<dbReference type="SUPFAM" id="SSF88946">
    <property type="entry name" value="Sigma2 domain of RNA polymerase sigma factors"/>
    <property type="match status" value="1"/>
</dbReference>
<dbReference type="Gene3D" id="1.10.10.10">
    <property type="entry name" value="Winged helix-like DNA-binding domain superfamily/Winged helix DNA-binding domain"/>
    <property type="match status" value="1"/>
</dbReference>
<dbReference type="InterPro" id="IPR036388">
    <property type="entry name" value="WH-like_DNA-bd_sf"/>
</dbReference>
<evidence type="ECO:0000259" key="7">
    <source>
        <dbReference type="Pfam" id="PF04545"/>
    </source>
</evidence>
<dbReference type="InterPro" id="IPR013324">
    <property type="entry name" value="RNA_pol_sigma_r3/r4-like"/>
</dbReference>
<dbReference type="CDD" id="cd06171">
    <property type="entry name" value="Sigma70_r4"/>
    <property type="match status" value="1"/>
</dbReference>
<evidence type="ECO:0000256" key="5">
    <source>
        <dbReference type="ARBA" id="ARBA00023163"/>
    </source>
</evidence>
<comment type="similarity">
    <text evidence="1">Belongs to the sigma-70 factor family. ECF subfamily.</text>
</comment>
<dbReference type="InterPro" id="IPR013325">
    <property type="entry name" value="RNA_pol_sigma_r2"/>
</dbReference>